<dbReference type="PANTHER" id="PTHR11439:SF524">
    <property type="entry name" value="RNA-DIRECTED DNA POLYMERASE, PROTEIN KINASE RLK-PELLE-DLSV FAMILY"/>
    <property type="match status" value="1"/>
</dbReference>
<sequence>MTLIFVRDMVTAGHVCVLHVPSRVQYADIFTKGLPTALFEDFRSNWAGCPTTRRSTSGYYVFLGNNLGSPSDKLLSLAPMRKLRATLVYCDNVSVVYMSSNPVQHQRTKYIEIDIHFVRDQVAAGHVRVLHVPSRYQFADIFTKGLPYALFDDFRSSSEIRILPLDCWEVLEYLVLCILGPCICFSIGV</sequence>
<proteinExistence type="predicted"/>
<dbReference type="EMBL" id="BQNB010014888">
    <property type="protein sequence ID" value="GJT33551.1"/>
    <property type="molecule type" value="Genomic_DNA"/>
</dbReference>
<accession>A0ABQ5D2K9</accession>
<comment type="caution">
    <text evidence="1">The sequence shown here is derived from an EMBL/GenBank/DDBJ whole genome shotgun (WGS) entry which is preliminary data.</text>
</comment>
<protein>
    <submittedName>
        <fullName evidence="1">Ribonuclease H-like domain-containing protein</fullName>
    </submittedName>
</protein>
<gene>
    <name evidence="1" type="ORF">Tco_0923970</name>
</gene>
<dbReference type="Proteomes" id="UP001151760">
    <property type="component" value="Unassembled WGS sequence"/>
</dbReference>
<name>A0ABQ5D2K9_9ASTR</name>
<dbReference type="PANTHER" id="PTHR11439">
    <property type="entry name" value="GAG-POL-RELATED RETROTRANSPOSON"/>
    <property type="match status" value="1"/>
</dbReference>
<evidence type="ECO:0000313" key="2">
    <source>
        <dbReference type="Proteomes" id="UP001151760"/>
    </source>
</evidence>
<organism evidence="1 2">
    <name type="scientific">Tanacetum coccineum</name>
    <dbReference type="NCBI Taxonomy" id="301880"/>
    <lineage>
        <taxon>Eukaryota</taxon>
        <taxon>Viridiplantae</taxon>
        <taxon>Streptophyta</taxon>
        <taxon>Embryophyta</taxon>
        <taxon>Tracheophyta</taxon>
        <taxon>Spermatophyta</taxon>
        <taxon>Magnoliopsida</taxon>
        <taxon>eudicotyledons</taxon>
        <taxon>Gunneridae</taxon>
        <taxon>Pentapetalae</taxon>
        <taxon>asterids</taxon>
        <taxon>campanulids</taxon>
        <taxon>Asterales</taxon>
        <taxon>Asteraceae</taxon>
        <taxon>Asteroideae</taxon>
        <taxon>Anthemideae</taxon>
        <taxon>Anthemidinae</taxon>
        <taxon>Tanacetum</taxon>
    </lineage>
</organism>
<keyword evidence="2" id="KW-1185">Reference proteome</keyword>
<reference evidence="1" key="2">
    <citation type="submission" date="2022-01" db="EMBL/GenBank/DDBJ databases">
        <authorList>
            <person name="Yamashiro T."/>
            <person name="Shiraishi A."/>
            <person name="Satake H."/>
            <person name="Nakayama K."/>
        </authorList>
    </citation>
    <scope>NUCLEOTIDE SEQUENCE</scope>
</reference>
<dbReference type="CDD" id="cd09272">
    <property type="entry name" value="RNase_HI_RT_Ty1"/>
    <property type="match status" value="1"/>
</dbReference>
<reference evidence="1" key="1">
    <citation type="journal article" date="2022" name="Int. J. Mol. Sci.">
        <title>Draft Genome of Tanacetum Coccineum: Genomic Comparison of Closely Related Tanacetum-Family Plants.</title>
        <authorList>
            <person name="Yamashiro T."/>
            <person name="Shiraishi A."/>
            <person name="Nakayama K."/>
            <person name="Satake H."/>
        </authorList>
    </citation>
    <scope>NUCLEOTIDE SEQUENCE</scope>
</reference>
<evidence type="ECO:0000313" key="1">
    <source>
        <dbReference type="EMBL" id="GJT33551.1"/>
    </source>
</evidence>